<dbReference type="InterPro" id="IPR027385">
    <property type="entry name" value="Beta-barrel_OMP"/>
</dbReference>
<dbReference type="Proteomes" id="UP000388235">
    <property type="component" value="Chromosome"/>
</dbReference>
<dbReference type="SUPFAM" id="SSF103647">
    <property type="entry name" value="TSP type-3 repeat"/>
    <property type="match status" value="1"/>
</dbReference>
<evidence type="ECO:0000256" key="6">
    <source>
        <dbReference type="ARBA" id="ARBA00023065"/>
    </source>
</evidence>
<evidence type="ECO:0000313" key="13">
    <source>
        <dbReference type="EMBL" id="QGG81036.1"/>
    </source>
</evidence>
<accession>A0A5Q2QG81</accession>
<dbReference type="Gene3D" id="3.30.1330.60">
    <property type="entry name" value="OmpA-like domain"/>
    <property type="match status" value="1"/>
</dbReference>
<dbReference type="InterPro" id="IPR003367">
    <property type="entry name" value="Thrombospondin_3-like_rpt"/>
</dbReference>
<dbReference type="InterPro" id="IPR028974">
    <property type="entry name" value="TSP_type-3_rpt"/>
</dbReference>
<dbReference type="Pfam" id="PF00691">
    <property type="entry name" value="OmpA"/>
    <property type="match status" value="1"/>
</dbReference>
<keyword evidence="4" id="KW-0812">Transmembrane</keyword>
<evidence type="ECO:0000256" key="8">
    <source>
        <dbReference type="ARBA" id="ARBA00023136"/>
    </source>
</evidence>
<keyword evidence="14" id="KW-1185">Reference proteome</keyword>
<dbReference type="Pfam" id="PF13505">
    <property type="entry name" value="OMP_b-brl"/>
    <property type="match status" value="1"/>
</dbReference>
<keyword evidence="5 11" id="KW-0732">Signal</keyword>
<evidence type="ECO:0000256" key="10">
    <source>
        <dbReference type="PROSITE-ProRule" id="PRU00473"/>
    </source>
</evidence>
<dbReference type="OrthoDB" id="9782229at2"/>
<reference evidence="13 14" key="1">
    <citation type="submission" date="2019-11" db="EMBL/GenBank/DDBJ databases">
        <authorList>
            <person name="Khan S.A."/>
            <person name="Jeon C.O."/>
            <person name="Chun B.H."/>
        </authorList>
    </citation>
    <scope>NUCLEOTIDE SEQUENCE [LARGE SCALE GENOMIC DNA]</scope>
    <source>
        <strain evidence="13 14">IMCC 1097</strain>
    </source>
</reference>
<evidence type="ECO:0000256" key="9">
    <source>
        <dbReference type="ARBA" id="ARBA00023237"/>
    </source>
</evidence>
<dbReference type="CDD" id="cd07185">
    <property type="entry name" value="OmpA_C-like"/>
    <property type="match status" value="1"/>
</dbReference>
<evidence type="ECO:0000256" key="4">
    <source>
        <dbReference type="ARBA" id="ARBA00022692"/>
    </source>
</evidence>
<dbReference type="SUPFAM" id="SSF56925">
    <property type="entry name" value="OMPA-like"/>
    <property type="match status" value="1"/>
</dbReference>
<proteinExistence type="predicted"/>
<keyword evidence="6" id="KW-0406">Ion transport</keyword>
<evidence type="ECO:0000259" key="12">
    <source>
        <dbReference type="PROSITE" id="PS51123"/>
    </source>
</evidence>
<dbReference type="KEGG" id="llp:GH975_10850"/>
<dbReference type="PROSITE" id="PS01068">
    <property type="entry name" value="OMPA_1"/>
    <property type="match status" value="1"/>
</dbReference>
<dbReference type="InterPro" id="IPR006690">
    <property type="entry name" value="OMPA-like_CS"/>
</dbReference>
<keyword evidence="3" id="KW-1134">Transmembrane beta strand</keyword>
<keyword evidence="7" id="KW-0626">Porin</keyword>
<dbReference type="PANTHER" id="PTHR30329:SF21">
    <property type="entry name" value="LIPOPROTEIN YIAD-RELATED"/>
    <property type="match status" value="1"/>
</dbReference>
<keyword evidence="2" id="KW-0813">Transport</keyword>
<evidence type="ECO:0000256" key="5">
    <source>
        <dbReference type="ARBA" id="ARBA00022729"/>
    </source>
</evidence>
<evidence type="ECO:0000256" key="2">
    <source>
        <dbReference type="ARBA" id="ARBA00022448"/>
    </source>
</evidence>
<dbReference type="InterPro" id="IPR006665">
    <property type="entry name" value="OmpA-like"/>
</dbReference>
<dbReference type="PRINTS" id="PR01023">
    <property type="entry name" value="NAFLGMOTY"/>
</dbReference>
<evidence type="ECO:0000256" key="1">
    <source>
        <dbReference type="ARBA" id="ARBA00004571"/>
    </source>
</evidence>
<gene>
    <name evidence="13" type="ORF">GH975_10850</name>
</gene>
<feature type="chain" id="PRO_5024416417" evidence="11">
    <location>
        <begin position="36"/>
        <end position="377"/>
    </location>
</feature>
<dbReference type="Gene3D" id="2.40.160.20">
    <property type="match status" value="1"/>
</dbReference>
<evidence type="ECO:0000313" key="14">
    <source>
        <dbReference type="Proteomes" id="UP000388235"/>
    </source>
</evidence>
<dbReference type="GO" id="GO:0015288">
    <property type="term" value="F:porin activity"/>
    <property type="evidence" value="ECO:0007669"/>
    <property type="project" value="UniProtKB-KW"/>
</dbReference>
<dbReference type="PRINTS" id="PR01021">
    <property type="entry name" value="OMPADOMAIN"/>
</dbReference>
<dbReference type="GO" id="GO:0007155">
    <property type="term" value="P:cell adhesion"/>
    <property type="evidence" value="ECO:0007669"/>
    <property type="project" value="InterPro"/>
</dbReference>
<dbReference type="InterPro" id="IPR006664">
    <property type="entry name" value="OMP_bac"/>
</dbReference>
<dbReference type="GO" id="GO:0046930">
    <property type="term" value="C:pore complex"/>
    <property type="evidence" value="ECO:0007669"/>
    <property type="project" value="UniProtKB-KW"/>
</dbReference>
<evidence type="ECO:0000256" key="7">
    <source>
        <dbReference type="ARBA" id="ARBA00023114"/>
    </source>
</evidence>
<evidence type="ECO:0000256" key="3">
    <source>
        <dbReference type="ARBA" id="ARBA00022452"/>
    </source>
</evidence>
<dbReference type="PANTHER" id="PTHR30329">
    <property type="entry name" value="STATOR ELEMENT OF FLAGELLAR MOTOR COMPLEX"/>
    <property type="match status" value="1"/>
</dbReference>
<dbReference type="InterPro" id="IPR050330">
    <property type="entry name" value="Bact_OuterMem_StrucFunc"/>
</dbReference>
<dbReference type="AlphaFoldDB" id="A0A5Q2QG81"/>
<name>A0A5Q2QG81_9GAMM</name>
<dbReference type="InterPro" id="IPR036737">
    <property type="entry name" value="OmpA-like_sf"/>
</dbReference>
<keyword evidence="9" id="KW-0998">Cell outer membrane</keyword>
<dbReference type="PROSITE" id="PS51123">
    <property type="entry name" value="OMPA_2"/>
    <property type="match status" value="1"/>
</dbReference>
<dbReference type="Pfam" id="PF02412">
    <property type="entry name" value="TSP_3"/>
    <property type="match status" value="1"/>
</dbReference>
<feature type="domain" description="OmpA-like" evidence="12">
    <location>
        <begin position="253"/>
        <end position="370"/>
    </location>
</feature>
<dbReference type="GO" id="GO:0005509">
    <property type="term" value="F:calcium ion binding"/>
    <property type="evidence" value="ECO:0007669"/>
    <property type="project" value="InterPro"/>
</dbReference>
<keyword evidence="8 10" id="KW-0472">Membrane</keyword>
<feature type="signal peptide" evidence="11">
    <location>
        <begin position="1"/>
        <end position="35"/>
    </location>
</feature>
<protein>
    <submittedName>
        <fullName evidence="13">OmpA family protein</fullName>
    </submittedName>
</protein>
<dbReference type="EMBL" id="CP045871">
    <property type="protein sequence ID" value="QGG81036.1"/>
    <property type="molecule type" value="Genomic_DNA"/>
</dbReference>
<evidence type="ECO:0000256" key="11">
    <source>
        <dbReference type="SAM" id="SignalP"/>
    </source>
</evidence>
<sequence>MAQTCWVTTQGNNRMKKTLLAVLIGSMSISGVVLAEAELSVGAGLINFDGDRNVDNDVLGKLGVGYRYPDSPFGAELSYSAANAEDTTNASFDARMFQLDGLYHLAPTGAWTPYLSAGVGEMKTETSAGAKNSDSLFSLGGGVKYALSEALDLRADLRGLRTDEANATDVVATLSMVFGLGGNKMMEMPMVADTDGDGVNDDMDVCPGTPAGANVDASGCELDEDRDGVVDSQDDCLGTAPGLAVDAAGCPVLQSEVVTFNLDVEFDTNIATIKSGYVSDIDNLASFLGEYPNTRVLLGGHTDSVGSAAFNMTLSQKRADAVKRALVARGVQSDRIDAKGFGESKPIADNMNAAGREQNRRVVASVSAVKKTFKASN</sequence>
<dbReference type="InterPro" id="IPR011250">
    <property type="entry name" value="OMP/PagP_B-barrel"/>
</dbReference>
<dbReference type="GO" id="GO:0006811">
    <property type="term" value="P:monoatomic ion transport"/>
    <property type="evidence" value="ECO:0007669"/>
    <property type="project" value="UniProtKB-KW"/>
</dbReference>
<comment type="subcellular location">
    <subcellularLocation>
        <location evidence="1">Cell outer membrane</location>
        <topology evidence="1">Multi-pass membrane protein</topology>
    </subcellularLocation>
</comment>
<dbReference type="SUPFAM" id="SSF103088">
    <property type="entry name" value="OmpA-like"/>
    <property type="match status" value="1"/>
</dbReference>
<dbReference type="GO" id="GO:0009279">
    <property type="term" value="C:cell outer membrane"/>
    <property type="evidence" value="ECO:0007669"/>
    <property type="project" value="UniProtKB-SubCell"/>
</dbReference>
<organism evidence="13 14">
    <name type="scientific">Litorivicinus lipolyticus</name>
    <dbReference type="NCBI Taxonomy" id="418701"/>
    <lineage>
        <taxon>Bacteria</taxon>
        <taxon>Pseudomonadati</taxon>
        <taxon>Pseudomonadota</taxon>
        <taxon>Gammaproteobacteria</taxon>
        <taxon>Oceanospirillales</taxon>
        <taxon>Litorivicinaceae</taxon>
        <taxon>Litorivicinus</taxon>
    </lineage>
</organism>